<organism evidence="1 2">
    <name type="scientific">Brevundimonas phage vB_BpoS-Domovoi</name>
    <dbReference type="NCBI Taxonomy" id="2948598"/>
    <lineage>
        <taxon>Viruses</taxon>
        <taxon>Duplodnaviria</taxon>
        <taxon>Heunggongvirae</taxon>
        <taxon>Uroviricota</taxon>
        <taxon>Caudoviricetes</taxon>
        <taxon>Jeanschmidtviridae</taxon>
        <taxon>Marchewkavirus</taxon>
        <taxon>Marchewkavirus domovoi</taxon>
    </lineage>
</organism>
<name>A0A9E7SKG8_9CAUD</name>
<dbReference type="EMBL" id="ON529855">
    <property type="protein sequence ID" value="USN14741.1"/>
    <property type="molecule type" value="Genomic_DNA"/>
</dbReference>
<accession>A0A9E7SKG8</accession>
<dbReference type="Proteomes" id="UP001057221">
    <property type="component" value="Segment"/>
</dbReference>
<evidence type="ECO:0000313" key="1">
    <source>
        <dbReference type="EMBL" id="USN14741.1"/>
    </source>
</evidence>
<protein>
    <submittedName>
        <fullName evidence="1">Uncharacterized protein</fullName>
    </submittedName>
</protein>
<gene>
    <name evidence="1" type="ORF">DOMOVOI_02670</name>
</gene>
<reference evidence="1 2" key="1">
    <citation type="submission" date="2022-05" db="EMBL/GenBank/DDBJ databases">
        <authorList>
            <person name="Friedrich I."/>
            <person name="Poehlein A."/>
            <person name="Schneider D."/>
            <person name="Hertel R."/>
            <person name="Daniel R."/>
        </authorList>
    </citation>
    <scope>NUCLEOTIDE SEQUENCE [LARGE SCALE GENOMIC DNA]</scope>
</reference>
<proteinExistence type="predicted"/>
<sequence>MTGDARPRKRKVETYQVDGVDVVFTQVDPDLGISFNTELTPQQRSKWEITVGEDLVGFAFYPIGVGKPWVFTALVPNGCTQTYSDSFVHAWNPPPPNPECGNLPVWGRYSGLMGKLAPLTPWRQDVEPDEDHGRWGDSEVSDWRGWKSREHMASFVPRFLKAGRLPNPAAVVQIIADAKQARIDSAERARAKALQDKTDREERDRIHALEVAARKQLQADTLEGLRSIQDRLGQDLSNFEAAALAEAIKKAGG</sequence>
<keyword evidence="2" id="KW-1185">Reference proteome</keyword>
<evidence type="ECO:0000313" key="2">
    <source>
        <dbReference type="Proteomes" id="UP001057221"/>
    </source>
</evidence>